<dbReference type="GO" id="GO:0004222">
    <property type="term" value="F:metalloendopeptidase activity"/>
    <property type="evidence" value="ECO:0007669"/>
    <property type="project" value="InterPro"/>
</dbReference>
<dbReference type="PROSITE" id="PS51885">
    <property type="entry name" value="NEPRILYSIN"/>
    <property type="match status" value="1"/>
</dbReference>
<comment type="similarity">
    <text evidence="2">Belongs to the peptidase M13 family.</text>
</comment>
<sequence>MEKFKFLLLLWMFCLTSCNNGNNEYVSEKLIPELSYMNTSVDPCENFYQYTCGNFKNVHPLPEDQYNWDHFTILQDEIHQLAADILKSVRKDTDPLALQKAKAAYTACLNVNYADKLKLPEENFMLEHGIWPVISLEDTDIEVSWNLVGDFVAEYGVPLFFNFQILSNYWDPTDNFIYLYRDAISNPSTIYGKLEEDLDDFLGTAGGRVSRSTDDGSKSEPIPFESFLRTVAFYLRDVVGTWKDDEKIIEDVAEIISFMRVLQPGGPGGFVEDTAEILPLDNLITVGELQEWTDSQFGEDYPINWVDYFNHLFKASGVAITEDVKFYHDGARLLYGVLNLFQKAEPRLLKNFIMARLFTYTGC</sequence>
<dbReference type="Proteomes" id="UP001458880">
    <property type="component" value="Unassembled WGS sequence"/>
</dbReference>
<dbReference type="EMBL" id="JASPKY010000088">
    <property type="protein sequence ID" value="KAK9738307.1"/>
    <property type="molecule type" value="Genomic_DNA"/>
</dbReference>
<proteinExistence type="inferred from homology"/>
<accession>A0AAW1LWM9</accession>
<dbReference type="InterPro" id="IPR042089">
    <property type="entry name" value="Peptidase_M13_dom_2"/>
</dbReference>
<dbReference type="InterPro" id="IPR008753">
    <property type="entry name" value="Peptidase_M13_N"/>
</dbReference>
<feature type="domain" description="Peptidase M13 N-terminal" evidence="4">
    <location>
        <begin position="43"/>
        <end position="358"/>
    </location>
</feature>
<dbReference type="PANTHER" id="PTHR11733">
    <property type="entry name" value="ZINC METALLOPROTEASE FAMILY M13 NEPRILYSIN-RELATED"/>
    <property type="match status" value="1"/>
</dbReference>
<dbReference type="GO" id="GO:0016485">
    <property type="term" value="P:protein processing"/>
    <property type="evidence" value="ECO:0007669"/>
    <property type="project" value="TreeGrafter"/>
</dbReference>
<comment type="caution">
    <text evidence="5">The sequence shown here is derived from an EMBL/GenBank/DDBJ whole genome shotgun (WGS) entry which is preliminary data.</text>
</comment>
<dbReference type="InterPro" id="IPR000718">
    <property type="entry name" value="Peptidase_M13"/>
</dbReference>
<name>A0AAW1LWM9_POPJA</name>
<comment type="subcellular location">
    <subcellularLocation>
        <location evidence="1">Cell membrane</location>
        <topology evidence="1">Single-pass type II membrane protein</topology>
    </subcellularLocation>
</comment>
<organism evidence="5 6">
    <name type="scientific">Popillia japonica</name>
    <name type="common">Japanese beetle</name>
    <dbReference type="NCBI Taxonomy" id="7064"/>
    <lineage>
        <taxon>Eukaryota</taxon>
        <taxon>Metazoa</taxon>
        <taxon>Ecdysozoa</taxon>
        <taxon>Arthropoda</taxon>
        <taxon>Hexapoda</taxon>
        <taxon>Insecta</taxon>
        <taxon>Pterygota</taxon>
        <taxon>Neoptera</taxon>
        <taxon>Endopterygota</taxon>
        <taxon>Coleoptera</taxon>
        <taxon>Polyphaga</taxon>
        <taxon>Scarabaeiformia</taxon>
        <taxon>Scarabaeidae</taxon>
        <taxon>Rutelinae</taxon>
        <taxon>Popillia</taxon>
    </lineage>
</organism>
<evidence type="ECO:0000256" key="1">
    <source>
        <dbReference type="ARBA" id="ARBA00004401"/>
    </source>
</evidence>
<feature type="chain" id="PRO_5043855972" evidence="3">
    <location>
        <begin position="22"/>
        <end position="363"/>
    </location>
</feature>
<evidence type="ECO:0000313" key="5">
    <source>
        <dbReference type="EMBL" id="KAK9738307.1"/>
    </source>
</evidence>
<evidence type="ECO:0000256" key="3">
    <source>
        <dbReference type="SAM" id="SignalP"/>
    </source>
</evidence>
<keyword evidence="6" id="KW-1185">Reference proteome</keyword>
<gene>
    <name evidence="5" type="ORF">QE152_g9984</name>
</gene>
<dbReference type="GO" id="GO:0005886">
    <property type="term" value="C:plasma membrane"/>
    <property type="evidence" value="ECO:0007669"/>
    <property type="project" value="UniProtKB-SubCell"/>
</dbReference>
<dbReference type="Pfam" id="PF05649">
    <property type="entry name" value="Peptidase_M13_N"/>
    <property type="match status" value="1"/>
</dbReference>
<protein>
    <submittedName>
        <fullName evidence="5">Peptidase family M13</fullName>
    </submittedName>
</protein>
<evidence type="ECO:0000256" key="2">
    <source>
        <dbReference type="ARBA" id="ARBA00007357"/>
    </source>
</evidence>
<feature type="signal peptide" evidence="3">
    <location>
        <begin position="1"/>
        <end position="21"/>
    </location>
</feature>
<dbReference type="AlphaFoldDB" id="A0AAW1LWM9"/>
<evidence type="ECO:0000259" key="4">
    <source>
        <dbReference type="Pfam" id="PF05649"/>
    </source>
</evidence>
<dbReference type="SUPFAM" id="SSF55486">
    <property type="entry name" value="Metalloproteases ('zincins'), catalytic domain"/>
    <property type="match status" value="1"/>
</dbReference>
<dbReference type="Gene3D" id="3.40.390.10">
    <property type="entry name" value="Collagenase (Catalytic Domain)"/>
    <property type="match status" value="1"/>
</dbReference>
<dbReference type="Gene3D" id="1.10.1380.10">
    <property type="entry name" value="Neutral endopeptidase , domain2"/>
    <property type="match status" value="1"/>
</dbReference>
<dbReference type="InterPro" id="IPR024079">
    <property type="entry name" value="MetalloPept_cat_dom_sf"/>
</dbReference>
<reference evidence="5 6" key="1">
    <citation type="journal article" date="2024" name="BMC Genomics">
        <title>De novo assembly and annotation of Popillia japonica's genome with initial clues to its potential as an invasive pest.</title>
        <authorList>
            <person name="Cucini C."/>
            <person name="Boschi S."/>
            <person name="Funari R."/>
            <person name="Cardaioli E."/>
            <person name="Iannotti N."/>
            <person name="Marturano G."/>
            <person name="Paoli F."/>
            <person name="Bruttini M."/>
            <person name="Carapelli A."/>
            <person name="Frati F."/>
            <person name="Nardi F."/>
        </authorList>
    </citation>
    <scope>NUCLEOTIDE SEQUENCE [LARGE SCALE GENOMIC DNA]</scope>
    <source>
        <strain evidence="5">DMR45628</strain>
    </source>
</reference>
<keyword evidence="3" id="KW-0732">Signal</keyword>
<dbReference type="PANTHER" id="PTHR11733:SF167">
    <property type="entry name" value="FI17812P1-RELATED"/>
    <property type="match status" value="1"/>
</dbReference>
<evidence type="ECO:0000313" key="6">
    <source>
        <dbReference type="Proteomes" id="UP001458880"/>
    </source>
</evidence>